<dbReference type="AlphaFoldDB" id="A0A9D1TGV7"/>
<dbReference type="EMBL" id="DXIQ01000089">
    <property type="protein sequence ID" value="HIV39827.1"/>
    <property type="molecule type" value="Genomic_DNA"/>
</dbReference>
<reference evidence="2" key="2">
    <citation type="submission" date="2021-04" db="EMBL/GenBank/DDBJ databases">
        <authorList>
            <person name="Gilroy R."/>
        </authorList>
    </citation>
    <scope>NUCLEOTIDE SEQUENCE</scope>
    <source>
        <strain evidence="2">CHK195-9823</strain>
    </source>
</reference>
<reference evidence="2" key="1">
    <citation type="journal article" date="2021" name="PeerJ">
        <title>Extensive microbial diversity within the chicken gut microbiome revealed by metagenomics and culture.</title>
        <authorList>
            <person name="Gilroy R."/>
            <person name="Ravi A."/>
            <person name="Getino M."/>
            <person name="Pursley I."/>
            <person name="Horton D.L."/>
            <person name="Alikhan N.F."/>
            <person name="Baker D."/>
            <person name="Gharbi K."/>
            <person name="Hall N."/>
            <person name="Watson M."/>
            <person name="Adriaenssens E.M."/>
            <person name="Foster-Nyarko E."/>
            <person name="Jarju S."/>
            <person name="Secka A."/>
            <person name="Antonio M."/>
            <person name="Oren A."/>
            <person name="Chaudhuri R.R."/>
            <person name="La Ragione R."/>
            <person name="Hildebrand F."/>
            <person name="Pallen M.J."/>
        </authorList>
    </citation>
    <scope>NUCLEOTIDE SEQUENCE</scope>
    <source>
        <strain evidence="2">CHK195-9823</strain>
    </source>
</reference>
<evidence type="ECO:0000313" key="2">
    <source>
        <dbReference type="EMBL" id="HIV39827.1"/>
    </source>
</evidence>
<keyword evidence="1" id="KW-0812">Transmembrane</keyword>
<feature type="transmembrane region" description="Helical" evidence="1">
    <location>
        <begin position="34"/>
        <end position="55"/>
    </location>
</feature>
<keyword evidence="1" id="KW-0472">Membrane</keyword>
<evidence type="ECO:0000313" key="3">
    <source>
        <dbReference type="Proteomes" id="UP000886814"/>
    </source>
</evidence>
<gene>
    <name evidence="2" type="ORF">H9747_12690</name>
</gene>
<evidence type="ECO:0000256" key="1">
    <source>
        <dbReference type="SAM" id="Phobius"/>
    </source>
</evidence>
<protein>
    <submittedName>
        <fullName evidence="2">Uncharacterized protein</fullName>
    </submittedName>
</protein>
<feature type="transmembrane region" description="Helical" evidence="1">
    <location>
        <begin position="6"/>
        <end position="27"/>
    </location>
</feature>
<name>A0A9D1TGV7_9FIRM</name>
<accession>A0A9D1TGV7</accession>
<dbReference type="Proteomes" id="UP000886814">
    <property type="component" value="Unassembled WGS sequence"/>
</dbReference>
<proteinExistence type="predicted"/>
<comment type="caution">
    <text evidence="2">The sequence shown here is derived from an EMBL/GenBank/DDBJ whole genome shotgun (WGS) entry which is preliminary data.</text>
</comment>
<feature type="transmembrane region" description="Helical" evidence="1">
    <location>
        <begin position="93"/>
        <end position="113"/>
    </location>
</feature>
<sequence length="115" mass="13073">MKLWIETLILSLSFTWLIETLVFLILGIRKRKDLLLLAVLNLLTNPVTVTIYYLQPFHFGFLSWSIQIVLEILVILTEGSLLCKCMESKKNPWLASLAANGISYLCGAVYMIATH</sequence>
<keyword evidence="1" id="KW-1133">Transmembrane helix</keyword>
<feature type="transmembrane region" description="Helical" evidence="1">
    <location>
        <begin position="61"/>
        <end position="81"/>
    </location>
</feature>
<organism evidence="2 3">
    <name type="scientific">Candidatus Blautia stercorigallinarum</name>
    <dbReference type="NCBI Taxonomy" id="2838501"/>
    <lineage>
        <taxon>Bacteria</taxon>
        <taxon>Bacillati</taxon>
        <taxon>Bacillota</taxon>
        <taxon>Clostridia</taxon>
        <taxon>Lachnospirales</taxon>
        <taxon>Lachnospiraceae</taxon>
        <taxon>Blautia</taxon>
    </lineage>
</organism>